<evidence type="ECO:0000313" key="6">
    <source>
        <dbReference type="EMBL" id="MDV3437859.1"/>
    </source>
</evidence>
<reference evidence="6 12" key="4">
    <citation type="submission" date="2023-10" db="EMBL/GenBank/DDBJ databases">
        <title>Pseudomonas otitidis isolated from a paediatric patient with cystic fibrosis in Chile.</title>
        <authorList>
            <person name="Amsteins-Romero L."/>
            <person name="Opazo-Capurro A."/>
            <person name="Matus-Kohler M."/>
            <person name="Gonzalez-Rocha G."/>
        </authorList>
    </citation>
    <scope>NUCLEOTIDE SEQUENCE [LARGE SCALE GENOMIC DNA]</scope>
    <source>
        <strain evidence="6 12">P-714</strain>
    </source>
</reference>
<dbReference type="EMBL" id="JAWJUL010000001">
    <property type="protein sequence ID" value="MDV3437880.1"/>
    <property type="molecule type" value="Genomic_DNA"/>
</dbReference>
<name>A0A1I0U104_9GAMM</name>
<dbReference type="SUPFAM" id="SSF55729">
    <property type="entry name" value="Acyl-CoA N-acyltransferases (Nat)"/>
    <property type="match status" value="1"/>
</dbReference>
<dbReference type="EMBL" id="AP022213">
    <property type="protein sequence ID" value="BBT19517.1"/>
    <property type="molecule type" value="Genomic_DNA"/>
</dbReference>
<dbReference type="EMBL" id="AP022642">
    <property type="protein sequence ID" value="BCA31559.1"/>
    <property type="molecule type" value="Genomic_DNA"/>
</dbReference>
<dbReference type="EMBL" id="WTFN01000064">
    <property type="protein sequence ID" value="MWK58584.1"/>
    <property type="molecule type" value="Genomic_DNA"/>
</dbReference>
<evidence type="ECO:0000313" key="4">
    <source>
        <dbReference type="EMBL" id="BBT19517.1"/>
    </source>
</evidence>
<evidence type="ECO:0000313" key="12">
    <source>
        <dbReference type="Proteomes" id="UP001273935"/>
    </source>
</evidence>
<accession>A0A1I0U104</accession>
<evidence type="ECO:0000259" key="3">
    <source>
        <dbReference type="PROSITE" id="PS51186"/>
    </source>
</evidence>
<dbReference type="STRING" id="319939.SAMN05216263_10772"/>
<dbReference type="Proteomes" id="UP000461288">
    <property type="component" value="Unassembled WGS sequence"/>
</dbReference>
<dbReference type="NCBIfam" id="NF007644">
    <property type="entry name" value="PRK10314.1"/>
    <property type="match status" value="1"/>
</dbReference>
<dbReference type="Gene3D" id="3.40.630.30">
    <property type="match status" value="1"/>
</dbReference>
<evidence type="ECO:0000313" key="7">
    <source>
        <dbReference type="EMBL" id="MDV3437880.1"/>
    </source>
</evidence>
<keyword evidence="12" id="KW-1185">Reference proteome</keyword>
<reference evidence="5 10" key="3">
    <citation type="journal article" date="2020" name="Microbiol. Resour. Announc.">
        <title>Complete genome sequence of Pseudomonas otitidis strain MrB4, isolated from Lake Biwa in Japan.</title>
        <authorList>
            <person name="Miyazaki K."/>
            <person name="Hase E."/>
            <person name="Maruya T."/>
        </authorList>
    </citation>
    <scope>NUCLEOTIDE SEQUENCE [LARGE SCALE GENOMIC DNA]</scope>
    <source>
        <strain evidence="5 10">MrB4</strain>
    </source>
</reference>
<dbReference type="CDD" id="cd04301">
    <property type="entry name" value="NAT_SF"/>
    <property type="match status" value="1"/>
</dbReference>
<keyword evidence="8" id="KW-0808">Transferase</keyword>
<reference evidence="4 11" key="1">
    <citation type="submission" date="2019-12" db="EMBL/GenBank/DDBJ databases">
        <title>complete genome sequences of Pseudomonas otitidis str. WP8-S17-CRE-03 isolated from wastewater treatment plant effluent.</title>
        <authorList>
            <person name="Sekizuka T."/>
            <person name="Itokawa K."/>
            <person name="Yatsu K."/>
            <person name="Inamine Y."/>
            <person name="Kuroda M."/>
        </authorList>
    </citation>
    <scope>NUCLEOTIDE SEQUENCE [LARGE SCALE GENOMIC DNA]</scope>
    <source>
        <strain evidence="4 11">WP8-S17-CRE-03</strain>
    </source>
</reference>
<dbReference type="GeneID" id="57400767"/>
<dbReference type="InterPro" id="IPR016181">
    <property type="entry name" value="Acyl_CoA_acyltransferase"/>
</dbReference>
<evidence type="ECO:0000256" key="1">
    <source>
        <dbReference type="ARBA" id="ARBA00009623"/>
    </source>
</evidence>
<dbReference type="Pfam" id="PF13673">
    <property type="entry name" value="Acetyltransf_10"/>
    <property type="match status" value="1"/>
</dbReference>
<feature type="domain" description="N-acetyltransferase" evidence="3">
    <location>
        <begin position="8"/>
        <end position="152"/>
    </location>
</feature>
<dbReference type="RefSeq" id="WP_074969731.1">
    <property type="nucleotide sequence ID" value="NZ_AP022213.1"/>
</dbReference>
<dbReference type="AlphaFoldDB" id="A0A1I0U104"/>
<dbReference type="Proteomes" id="UP000515591">
    <property type="component" value="Chromosome"/>
</dbReference>
<proteinExistence type="inferred from homology"/>
<evidence type="ECO:0000256" key="2">
    <source>
        <dbReference type="ARBA" id="ARBA00072224"/>
    </source>
</evidence>
<dbReference type="Proteomes" id="UP000501237">
    <property type="component" value="Chromosome"/>
</dbReference>
<evidence type="ECO:0000313" key="5">
    <source>
        <dbReference type="EMBL" id="BCA31559.1"/>
    </source>
</evidence>
<evidence type="ECO:0000313" key="8">
    <source>
        <dbReference type="EMBL" id="MWK58584.1"/>
    </source>
</evidence>
<comment type="similarity">
    <text evidence="1">Belongs to the UPF0039 (ElaA) family.</text>
</comment>
<keyword evidence="8" id="KW-0012">Acyltransferase</keyword>
<dbReference type="EMBL" id="JAWJUL010000001">
    <property type="protein sequence ID" value="MDV3437859.1"/>
    <property type="molecule type" value="Genomic_DNA"/>
</dbReference>
<dbReference type="KEGG" id="poj:PtoMrB4_55360"/>
<dbReference type="FunFam" id="3.40.630.30:FF:000035">
    <property type="entry name" value="GNAT family N-acetyltransferase"/>
    <property type="match status" value="1"/>
</dbReference>
<gene>
    <name evidence="8" type="ORF">GO594_21600</name>
    <name evidence="5" type="ORF">PtoMrB4_55360</name>
    <name evidence="6" type="ORF">R0G64_00275</name>
    <name evidence="7" type="ORF">R0G64_00380</name>
    <name evidence="4" type="ORF">WP8S17C03_55660</name>
</gene>
<evidence type="ECO:0000313" key="9">
    <source>
        <dbReference type="Proteomes" id="UP000461288"/>
    </source>
</evidence>
<dbReference type="InterPro" id="IPR000182">
    <property type="entry name" value="GNAT_dom"/>
</dbReference>
<organism evidence="8 9">
    <name type="scientific">Metapseudomonas otitidis</name>
    <dbReference type="NCBI Taxonomy" id="319939"/>
    <lineage>
        <taxon>Bacteria</taxon>
        <taxon>Pseudomonadati</taxon>
        <taxon>Pseudomonadota</taxon>
        <taxon>Gammaproteobacteria</taxon>
        <taxon>Pseudomonadales</taxon>
        <taxon>Pseudomonadaceae</taxon>
        <taxon>Metapseudomonas</taxon>
    </lineage>
</organism>
<sequence length="159" mass="17564">MTLDWSCQHHDALTKEALYAILALRTQVFVVEQKCPYLEVDGLDLVGDTHHLMARDGERLVAYLRLLDPVRQGGEVVIGRVVIEASARGAGLGRPLMAQALEACERLWPGMPVYLSAQAHLQGYYGRFGFEPVTEVYLEDDIPHIGMRKAAGAGMTETV</sequence>
<dbReference type="Proteomes" id="UP001273935">
    <property type="component" value="Unassembled WGS sequence"/>
</dbReference>
<protein>
    <recommendedName>
        <fullName evidence="2">Protein ElaA</fullName>
    </recommendedName>
</protein>
<dbReference type="PROSITE" id="PS51186">
    <property type="entry name" value="GNAT"/>
    <property type="match status" value="1"/>
</dbReference>
<evidence type="ECO:0000313" key="11">
    <source>
        <dbReference type="Proteomes" id="UP000515591"/>
    </source>
</evidence>
<evidence type="ECO:0000313" key="10">
    <source>
        <dbReference type="Proteomes" id="UP000501237"/>
    </source>
</evidence>
<dbReference type="GO" id="GO:0016747">
    <property type="term" value="F:acyltransferase activity, transferring groups other than amino-acyl groups"/>
    <property type="evidence" value="ECO:0007669"/>
    <property type="project" value="InterPro"/>
</dbReference>
<reference evidence="8 9" key="2">
    <citation type="submission" date="2019-12" db="EMBL/GenBank/DDBJ databases">
        <title>Draft genome sequence of Pseudomonas otitidis recovered from a chicken carcass.</title>
        <authorList>
            <person name="Vieira T.R."/>
            <person name="Oliviera E.F.C."/>
            <person name="Silva N.M.V."/>
            <person name="Sambrano G.E."/>
            <person name="Cibulski S.P."/>
            <person name="Cardoso M.R.I."/>
        </authorList>
    </citation>
    <scope>NUCLEOTIDE SEQUENCE [LARGE SCALE GENOMIC DNA]</scope>
    <source>
        <strain evidence="8 9">25_K</strain>
    </source>
</reference>